<evidence type="ECO:0000256" key="2">
    <source>
        <dbReference type="ARBA" id="ARBA00022676"/>
    </source>
</evidence>
<comment type="similarity">
    <text evidence="1">Belongs to the glycosyltransferase 2 family.</text>
</comment>
<dbReference type="InterPro" id="IPR050834">
    <property type="entry name" value="Glycosyltransf_2"/>
</dbReference>
<evidence type="ECO:0000256" key="3">
    <source>
        <dbReference type="ARBA" id="ARBA00022679"/>
    </source>
</evidence>
<keyword evidence="3 5" id="KW-0808">Transferase</keyword>
<dbReference type="InterPro" id="IPR029044">
    <property type="entry name" value="Nucleotide-diphossugar_trans"/>
</dbReference>
<dbReference type="SUPFAM" id="SSF53448">
    <property type="entry name" value="Nucleotide-diphospho-sugar transferases"/>
    <property type="match status" value="1"/>
</dbReference>
<comment type="caution">
    <text evidence="5">The sequence shown here is derived from an EMBL/GenBank/DDBJ whole genome shotgun (WGS) entry which is preliminary data.</text>
</comment>
<keyword evidence="6" id="KW-1185">Reference proteome</keyword>
<feature type="domain" description="Glycosyltransferase 2-like" evidence="4">
    <location>
        <begin position="15"/>
        <end position="183"/>
    </location>
</feature>
<evidence type="ECO:0000313" key="6">
    <source>
        <dbReference type="Proteomes" id="UP000529637"/>
    </source>
</evidence>
<dbReference type="PANTHER" id="PTHR43685">
    <property type="entry name" value="GLYCOSYLTRANSFERASE"/>
    <property type="match status" value="1"/>
</dbReference>
<reference evidence="5 6" key="1">
    <citation type="submission" date="2020-06" db="EMBL/GenBank/DDBJ databases">
        <title>Schlegella sp. ID0723 isolated from air conditioner.</title>
        <authorList>
            <person name="Kim D.Y."/>
            <person name="Kim D.-U."/>
        </authorList>
    </citation>
    <scope>NUCLEOTIDE SEQUENCE [LARGE SCALE GENOMIC DNA]</scope>
    <source>
        <strain evidence="5 6">ID0723</strain>
    </source>
</reference>
<name>A0A7Y6NS55_9BURK</name>
<organism evidence="5 6">
    <name type="scientific">Piscinibacter koreensis</name>
    <dbReference type="NCBI Taxonomy" id="2742824"/>
    <lineage>
        <taxon>Bacteria</taxon>
        <taxon>Pseudomonadati</taxon>
        <taxon>Pseudomonadota</taxon>
        <taxon>Betaproteobacteria</taxon>
        <taxon>Burkholderiales</taxon>
        <taxon>Sphaerotilaceae</taxon>
        <taxon>Piscinibacter</taxon>
    </lineage>
</organism>
<dbReference type="Pfam" id="PF00535">
    <property type="entry name" value="Glycos_transf_2"/>
    <property type="match status" value="1"/>
</dbReference>
<proteinExistence type="inferred from homology"/>
<accession>A0A7Y6NS55</accession>
<dbReference type="InterPro" id="IPR001173">
    <property type="entry name" value="Glyco_trans_2-like"/>
</dbReference>
<dbReference type="AlphaFoldDB" id="A0A7Y6NS55"/>
<gene>
    <name evidence="5" type="ORF">HQN59_20695</name>
</gene>
<protein>
    <submittedName>
        <fullName evidence="5">Glycosyltransferase</fullName>
    </submittedName>
</protein>
<sequence length="284" mass="32375">MNALHSSRDAPAVAIIMSVHREADVGHFEEAMASLRAQTYRELHLFIFADGPLLLGHEAVLEKHLALTSGNDRLLRSERSGGLPVALNRLIDAALGNSGIAYLARMDADDICMPERIERQVAFMQQHRDIAVCGTWCIEFTEPGVAAFHKKLPTDPEAIPAFMLTRVPVAHPTVMFRRDVLEEGHRYDPTLPRMQDYELWSRLVVAGHRFSNVPEYLLWYRMAPGFYSRRTGIARAWVEIAMRLRYARKAQRMGLGLMLRLAAFFLVRVSPESVKRLAYRHLRN</sequence>
<dbReference type="Gene3D" id="3.90.550.10">
    <property type="entry name" value="Spore Coat Polysaccharide Biosynthesis Protein SpsA, Chain A"/>
    <property type="match status" value="1"/>
</dbReference>
<dbReference type="EMBL" id="JABWMJ010000011">
    <property type="protein sequence ID" value="NUZ08182.1"/>
    <property type="molecule type" value="Genomic_DNA"/>
</dbReference>
<evidence type="ECO:0000256" key="1">
    <source>
        <dbReference type="ARBA" id="ARBA00006739"/>
    </source>
</evidence>
<keyword evidence="2" id="KW-0328">Glycosyltransferase</keyword>
<evidence type="ECO:0000259" key="4">
    <source>
        <dbReference type="Pfam" id="PF00535"/>
    </source>
</evidence>
<dbReference type="PANTHER" id="PTHR43685:SF5">
    <property type="entry name" value="GLYCOSYLTRANSFERASE EPSE-RELATED"/>
    <property type="match status" value="1"/>
</dbReference>
<dbReference type="GO" id="GO:0016757">
    <property type="term" value="F:glycosyltransferase activity"/>
    <property type="evidence" value="ECO:0007669"/>
    <property type="project" value="UniProtKB-KW"/>
</dbReference>
<dbReference type="RefSeq" id="WP_176071017.1">
    <property type="nucleotide sequence ID" value="NZ_JABWMJ010000011.1"/>
</dbReference>
<evidence type="ECO:0000313" key="5">
    <source>
        <dbReference type="EMBL" id="NUZ08182.1"/>
    </source>
</evidence>
<dbReference type="Proteomes" id="UP000529637">
    <property type="component" value="Unassembled WGS sequence"/>
</dbReference>